<accession>A0A915MIT9</accession>
<dbReference type="Gene3D" id="1.10.510.10">
    <property type="entry name" value="Transferase(Phosphotransferase) domain 1"/>
    <property type="match status" value="1"/>
</dbReference>
<dbReference type="InterPro" id="IPR011009">
    <property type="entry name" value="Kinase-like_dom_sf"/>
</dbReference>
<dbReference type="PROSITE" id="PS50011">
    <property type="entry name" value="PROTEIN_KINASE_DOM"/>
    <property type="match status" value="1"/>
</dbReference>
<evidence type="ECO:0000259" key="1">
    <source>
        <dbReference type="PROSITE" id="PS50011"/>
    </source>
</evidence>
<dbReference type="Pfam" id="PF07714">
    <property type="entry name" value="PK_Tyr_Ser-Thr"/>
    <property type="match status" value="1"/>
</dbReference>
<reference evidence="3" key="1">
    <citation type="submission" date="2022-11" db="UniProtKB">
        <authorList>
            <consortium name="WormBaseParasite"/>
        </authorList>
    </citation>
    <scope>IDENTIFICATION</scope>
</reference>
<sequence length="92" mass="10329">MSYPMPQKSIGLLEEAARMARLNHPNIVKLIAVSKLCDFGLPIDFGPRLPIPWLPPEIVCSLDQQNTKHRPESDVWMFGVLCWECATLGAEP</sequence>
<dbReference type="GO" id="GO:0005524">
    <property type="term" value="F:ATP binding"/>
    <property type="evidence" value="ECO:0007669"/>
    <property type="project" value="InterPro"/>
</dbReference>
<proteinExistence type="predicted"/>
<name>A0A915MIT9_MELJA</name>
<dbReference type="AlphaFoldDB" id="A0A915MIT9"/>
<dbReference type="GO" id="GO:0004714">
    <property type="term" value="F:transmembrane receptor protein tyrosine kinase activity"/>
    <property type="evidence" value="ECO:0007669"/>
    <property type="project" value="TreeGrafter"/>
</dbReference>
<feature type="domain" description="Protein kinase" evidence="1">
    <location>
        <begin position="1"/>
        <end position="92"/>
    </location>
</feature>
<dbReference type="InterPro" id="IPR001245">
    <property type="entry name" value="Ser-Thr/Tyr_kinase_cat_dom"/>
</dbReference>
<dbReference type="WBParaSite" id="scaffold3766_cov300.g7093">
    <property type="protein sequence ID" value="scaffold3766_cov300.g7093"/>
    <property type="gene ID" value="scaffold3766_cov300.g7093"/>
</dbReference>
<dbReference type="InterPro" id="IPR050122">
    <property type="entry name" value="RTK"/>
</dbReference>
<dbReference type="GO" id="GO:0005886">
    <property type="term" value="C:plasma membrane"/>
    <property type="evidence" value="ECO:0007669"/>
    <property type="project" value="TreeGrafter"/>
</dbReference>
<evidence type="ECO:0000313" key="3">
    <source>
        <dbReference type="WBParaSite" id="scaffold3766_cov300.g7093"/>
    </source>
</evidence>
<dbReference type="InterPro" id="IPR000719">
    <property type="entry name" value="Prot_kinase_dom"/>
</dbReference>
<dbReference type="PANTHER" id="PTHR24416">
    <property type="entry name" value="TYROSINE-PROTEIN KINASE RECEPTOR"/>
    <property type="match status" value="1"/>
</dbReference>
<dbReference type="PANTHER" id="PTHR24416:SF611">
    <property type="entry name" value="TYROSINE-PROTEIN KINASE TRANSMEMBRANE RECEPTOR ROR"/>
    <property type="match status" value="1"/>
</dbReference>
<organism evidence="2 3">
    <name type="scientific">Meloidogyne javanica</name>
    <name type="common">Root-knot nematode worm</name>
    <dbReference type="NCBI Taxonomy" id="6303"/>
    <lineage>
        <taxon>Eukaryota</taxon>
        <taxon>Metazoa</taxon>
        <taxon>Ecdysozoa</taxon>
        <taxon>Nematoda</taxon>
        <taxon>Chromadorea</taxon>
        <taxon>Rhabditida</taxon>
        <taxon>Tylenchina</taxon>
        <taxon>Tylenchomorpha</taxon>
        <taxon>Tylenchoidea</taxon>
        <taxon>Meloidogynidae</taxon>
        <taxon>Meloidogyninae</taxon>
        <taxon>Meloidogyne</taxon>
        <taxon>Meloidogyne incognita group</taxon>
    </lineage>
</organism>
<protein>
    <submittedName>
        <fullName evidence="3">Protein kinase domain-containing protein</fullName>
    </submittedName>
</protein>
<keyword evidence="2" id="KW-1185">Reference proteome</keyword>
<evidence type="ECO:0000313" key="2">
    <source>
        <dbReference type="Proteomes" id="UP000887561"/>
    </source>
</evidence>
<dbReference type="GO" id="GO:0007169">
    <property type="term" value="P:cell surface receptor protein tyrosine kinase signaling pathway"/>
    <property type="evidence" value="ECO:0007669"/>
    <property type="project" value="TreeGrafter"/>
</dbReference>
<dbReference type="SUPFAM" id="SSF56112">
    <property type="entry name" value="Protein kinase-like (PK-like)"/>
    <property type="match status" value="1"/>
</dbReference>
<dbReference type="GO" id="GO:0043235">
    <property type="term" value="C:receptor complex"/>
    <property type="evidence" value="ECO:0007669"/>
    <property type="project" value="TreeGrafter"/>
</dbReference>
<dbReference type="Proteomes" id="UP000887561">
    <property type="component" value="Unplaced"/>
</dbReference>